<sequence length="277" mass="31344">MQARDVLDALFSDADFVDLFPVRGRPALSPARLALVSVLQFVEGLTDRQAADAVRARIDWKYALGLELTDAGFDFSVLSEFRLRLVPAGQEQRLLQKVLDAAVAAGVLRPGGRMRTDSTHVLGALRVVNRLELVQESMRSALNSLAAAAPEWLVRHVEPAWFDRYNQRCEDFRLSQQPHERAELALATGRDGRQLLRAVFRPGAPAWLREISAVETLRRVWVQQYLVDGRSRVQWRQQDNLPPAAVRIESAYELQVRWSIKRSTAWTGYKVQMSASQ</sequence>
<reference evidence="2 3" key="1">
    <citation type="journal article" date="2019" name="Int. J. Syst. Evol. Microbiol.">
        <title>The Global Catalogue of Microorganisms (GCM) 10K type strain sequencing project: providing services to taxonomists for standard genome sequencing and annotation.</title>
        <authorList>
            <consortium name="The Broad Institute Genomics Platform"/>
            <consortium name="The Broad Institute Genome Sequencing Center for Infectious Disease"/>
            <person name="Wu L."/>
            <person name="Ma J."/>
        </authorList>
    </citation>
    <scope>NUCLEOTIDE SEQUENCE [LARGE SCALE GENOMIC DNA]</scope>
    <source>
        <strain evidence="2 3">JCM 4823</strain>
    </source>
</reference>
<name>A0ABN3EVG0_9ACTN</name>
<proteinExistence type="predicted"/>
<feature type="domain" description="Transposase InsH N-terminal" evidence="1">
    <location>
        <begin position="5"/>
        <end position="82"/>
    </location>
</feature>
<evidence type="ECO:0000313" key="2">
    <source>
        <dbReference type="EMBL" id="GAA2273510.1"/>
    </source>
</evidence>
<gene>
    <name evidence="2" type="ORF">GCM10010368_48670</name>
</gene>
<keyword evidence="3" id="KW-1185">Reference proteome</keyword>
<dbReference type="Proteomes" id="UP001500442">
    <property type="component" value="Unassembled WGS sequence"/>
</dbReference>
<dbReference type="EMBL" id="BAAASN010000014">
    <property type="protein sequence ID" value="GAA2273510.1"/>
    <property type="molecule type" value="Genomic_DNA"/>
</dbReference>
<comment type="caution">
    <text evidence="2">The sequence shown here is derived from an EMBL/GenBank/DDBJ whole genome shotgun (WGS) entry which is preliminary data.</text>
</comment>
<protein>
    <recommendedName>
        <fullName evidence="1">Transposase InsH N-terminal domain-containing protein</fullName>
    </recommendedName>
</protein>
<organism evidence="2 3">
    <name type="scientific">Streptomyces roseiscleroticus</name>
    <dbReference type="NCBI Taxonomy" id="1972"/>
    <lineage>
        <taxon>Bacteria</taxon>
        <taxon>Bacillati</taxon>
        <taxon>Actinomycetota</taxon>
        <taxon>Actinomycetes</taxon>
        <taxon>Kitasatosporales</taxon>
        <taxon>Streptomycetaceae</taxon>
        <taxon>Streptomyces</taxon>
    </lineage>
</organism>
<evidence type="ECO:0000313" key="3">
    <source>
        <dbReference type="Proteomes" id="UP001500442"/>
    </source>
</evidence>
<dbReference type="RefSeq" id="WP_346158708.1">
    <property type="nucleotide sequence ID" value="NZ_BAAASN010000014.1"/>
</dbReference>
<dbReference type="Pfam" id="PF05598">
    <property type="entry name" value="DUF772"/>
    <property type="match status" value="1"/>
</dbReference>
<accession>A0ABN3EVG0</accession>
<dbReference type="InterPro" id="IPR008490">
    <property type="entry name" value="Transposase_InsH_N"/>
</dbReference>
<evidence type="ECO:0000259" key="1">
    <source>
        <dbReference type="Pfam" id="PF05598"/>
    </source>
</evidence>